<dbReference type="GO" id="GO:0044718">
    <property type="term" value="P:siderophore transmembrane transport"/>
    <property type="evidence" value="ECO:0007669"/>
    <property type="project" value="TreeGrafter"/>
</dbReference>
<proteinExistence type="inferred from homology"/>
<evidence type="ECO:0000256" key="13">
    <source>
        <dbReference type="RuleBase" id="RU003357"/>
    </source>
</evidence>
<keyword evidence="10 11" id="KW-0998">Cell outer membrane</keyword>
<gene>
    <name evidence="17" type="ORF">I5803_01155</name>
</gene>
<accession>A0A931H148</accession>
<keyword evidence="5 11" id="KW-0812">Transmembrane</keyword>
<evidence type="ECO:0000256" key="5">
    <source>
        <dbReference type="ARBA" id="ARBA00022692"/>
    </source>
</evidence>
<dbReference type="InterPro" id="IPR010917">
    <property type="entry name" value="TonB_rcpt_CS"/>
</dbReference>
<feature type="domain" description="TonB-dependent receptor-like beta-barrel" evidence="15">
    <location>
        <begin position="187"/>
        <end position="612"/>
    </location>
</feature>
<evidence type="ECO:0000256" key="6">
    <source>
        <dbReference type="ARBA" id="ARBA00022729"/>
    </source>
</evidence>
<dbReference type="AlphaFoldDB" id="A0A931H148"/>
<dbReference type="PANTHER" id="PTHR30069">
    <property type="entry name" value="TONB-DEPENDENT OUTER MEMBRANE RECEPTOR"/>
    <property type="match status" value="1"/>
</dbReference>
<dbReference type="Pfam" id="PF07715">
    <property type="entry name" value="Plug"/>
    <property type="match status" value="1"/>
</dbReference>
<keyword evidence="9 17" id="KW-0675">Receptor</keyword>
<dbReference type="RefSeq" id="WP_196984593.1">
    <property type="nucleotide sequence ID" value="NZ_JADWYS010000001.1"/>
</dbReference>
<dbReference type="PROSITE" id="PS01156">
    <property type="entry name" value="TONB_DEPENDENT_REC_2"/>
    <property type="match status" value="1"/>
</dbReference>
<dbReference type="Gene3D" id="2.170.130.10">
    <property type="entry name" value="TonB-dependent receptor, plug domain"/>
    <property type="match status" value="1"/>
</dbReference>
<dbReference type="SUPFAM" id="SSF56935">
    <property type="entry name" value="Porins"/>
    <property type="match status" value="1"/>
</dbReference>
<evidence type="ECO:0000256" key="7">
    <source>
        <dbReference type="ARBA" id="ARBA00023077"/>
    </source>
</evidence>
<keyword evidence="8 11" id="KW-0472">Membrane</keyword>
<protein>
    <submittedName>
        <fullName evidence="17">TonB-dependent receptor</fullName>
    </submittedName>
</protein>
<sequence>MTFSRISTRTPLRSSALSLAFAAAFPSAFAQGLVLPETVVTATRFTDDAQSLPLGVTVVTAAEIRASGASTINEALIRILGIAGRQDFYGGGEYGLDLRGFGGTADNNQVVMVDGMRFSEGDLGGSRLAGIPIESVERIEVIRGNAGVLYGEGATGGVIVVTTKAGAGQQRGNSASVYAGAGSFGARDVRAGGTASGGGFSLDAAAQKRRADNHRDNFKSDSDAVSVTGQWSNDWLRAGARVARDSLDTQLPGALTAAQYEADPRQSTRAGDEASIRNERASLFAEAHVGDWRIAADAGQRKKELRSMNGGFGYDYDVDAKNYALRARHEGKFGGFANQFVVGADRLDWTRDVLGAFGSTARQSSRAVYLKDDVTLAGGTRVSAGYRTERIAKDNTTATAGTADRMHAWELGVSHPFTVQATGYARIGRSYRLANVDEFGYTSPGVILQPQTSRDAEIGARWTAGATKFEARLYRTLVDNEIGFDPNAAGPFGFAGANTNFDPTRRQGVELDVRHAITSTLGVRVNAAVREATFRSGPYAGKDVPLVARKTLAVRADWSPAAQHHVSGGVNWVSSQHPDFNNACTMPAYTTADVRYAYQWQQVELSLGVANLFDRKYYSQAFGCAAGTTTSIYPEAGRAVTAAVRVSF</sequence>
<dbReference type="InterPro" id="IPR012910">
    <property type="entry name" value="Plug_dom"/>
</dbReference>
<evidence type="ECO:0000256" key="2">
    <source>
        <dbReference type="ARBA" id="ARBA00009810"/>
    </source>
</evidence>
<evidence type="ECO:0000313" key="18">
    <source>
        <dbReference type="Proteomes" id="UP000651050"/>
    </source>
</evidence>
<keyword evidence="3 11" id="KW-0813">Transport</keyword>
<dbReference type="GO" id="GO:0009279">
    <property type="term" value="C:cell outer membrane"/>
    <property type="evidence" value="ECO:0007669"/>
    <property type="project" value="UniProtKB-SubCell"/>
</dbReference>
<evidence type="ECO:0000256" key="12">
    <source>
        <dbReference type="PROSITE-ProRule" id="PRU10144"/>
    </source>
</evidence>
<evidence type="ECO:0000256" key="8">
    <source>
        <dbReference type="ARBA" id="ARBA00023136"/>
    </source>
</evidence>
<name>A0A931H148_9BURK</name>
<evidence type="ECO:0000259" key="16">
    <source>
        <dbReference type="Pfam" id="PF07715"/>
    </source>
</evidence>
<reference evidence="17" key="1">
    <citation type="submission" date="2020-11" db="EMBL/GenBank/DDBJ databases">
        <title>Bacterial whole genome sequence for Caenimonas sp. DR4.4.</title>
        <authorList>
            <person name="Le V."/>
            <person name="Ko S.-R."/>
            <person name="Ahn C.-Y."/>
            <person name="Oh H.-M."/>
        </authorList>
    </citation>
    <scope>NUCLEOTIDE SEQUENCE</scope>
    <source>
        <strain evidence="17">DR4.4</strain>
    </source>
</reference>
<dbReference type="CDD" id="cd01347">
    <property type="entry name" value="ligand_gated_channel"/>
    <property type="match status" value="1"/>
</dbReference>
<dbReference type="InterPro" id="IPR039426">
    <property type="entry name" value="TonB-dep_rcpt-like"/>
</dbReference>
<feature type="domain" description="TonB-dependent receptor plug" evidence="16">
    <location>
        <begin position="49"/>
        <end position="158"/>
    </location>
</feature>
<evidence type="ECO:0000313" key="17">
    <source>
        <dbReference type="EMBL" id="MBG9386618.1"/>
    </source>
</evidence>
<comment type="subcellular location">
    <subcellularLocation>
        <location evidence="1 11">Cell outer membrane</location>
        <topology evidence="1 11">Multi-pass membrane protein</topology>
    </subcellularLocation>
</comment>
<evidence type="ECO:0000256" key="9">
    <source>
        <dbReference type="ARBA" id="ARBA00023170"/>
    </source>
</evidence>
<evidence type="ECO:0000256" key="4">
    <source>
        <dbReference type="ARBA" id="ARBA00022452"/>
    </source>
</evidence>
<dbReference type="InterPro" id="IPR037066">
    <property type="entry name" value="Plug_dom_sf"/>
</dbReference>
<dbReference type="GO" id="GO:0015344">
    <property type="term" value="F:siderophore uptake transmembrane transporter activity"/>
    <property type="evidence" value="ECO:0007669"/>
    <property type="project" value="TreeGrafter"/>
</dbReference>
<feature type="chain" id="PRO_5038139464" evidence="14">
    <location>
        <begin position="31"/>
        <end position="648"/>
    </location>
</feature>
<dbReference type="InterPro" id="IPR036942">
    <property type="entry name" value="Beta-barrel_TonB_sf"/>
</dbReference>
<keyword evidence="7 13" id="KW-0798">TonB box</keyword>
<dbReference type="Gene3D" id="2.40.170.20">
    <property type="entry name" value="TonB-dependent receptor, beta-barrel domain"/>
    <property type="match status" value="1"/>
</dbReference>
<comment type="caution">
    <text evidence="17">The sequence shown here is derived from an EMBL/GenBank/DDBJ whole genome shotgun (WGS) entry which is preliminary data.</text>
</comment>
<evidence type="ECO:0000256" key="14">
    <source>
        <dbReference type="SAM" id="SignalP"/>
    </source>
</evidence>
<keyword evidence="18" id="KW-1185">Reference proteome</keyword>
<evidence type="ECO:0000256" key="11">
    <source>
        <dbReference type="PROSITE-ProRule" id="PRU01360"/>
    </source>
</evidence>
<feature type="short sequence motif" description="TonB C-terminal box" evidence="12">
    <location>
        <begin position="631"/>
        <end position="648"/>
    </location>
</feature>
<organism evidence="17 18">
    <name type="scientific">Caenimonas aquaedulcis</name>
    <dbReference type="NCBI Taxonomy" id="2793270"/>
    <lineage>
        <taxon>Bacteria</taxon>
        <taxon>Pseudomonadati</taxon>
        <taxon>Pseudomonadota</taxon>
        <taxon>Betaproteobacteria</taxon>
        <taxon>Burkholderiales</taxon>
        <taxon>Comamonadaceae</taxon>
        <taxon>Caenimonas</taxon>
    </lineage>
</organism>
<keyword evidence="6 14" id="KW-0732">Signal</keyword>
<evidence type="ECO:0000256" key="1">
    <source>
        <dbReference type="ARBA" id="ARBA00004571"/>
    </source>
</evidence>
<evidence type="ECO:0000256" key="3">
    <source>
        <dbReference type="ARBA" id="ARBA00022448"/>
    </source>
</evidence>
<comment type="similarity">
    <text evidence="2 11 13">Belongs to the TonB-dependent receptor family.</text>
</comment>
<dbReference type="Proteomes" id="UP000651050">
    <property type="component" value="Unassembled WGS sequence"/>
</dbReference>
<dbReference type="EMBL" id="JADWYS010000001">
    <property type="protein sequence ID" value="MBG9386618.1"/>
    <property type="molecule type" value="Genomic_DNA"/>
</dbReference>
<evidence type="ECO:0000256" key="10">
    <source>
        <dbReference type="ARBA" id="ARBA00023237"/>
    </source>
</evidence>
<dbReference type="InterPro" id="IPR000531">
    <property type="entry name" value="Beta-barrel_TonB"/>
</dbReference>
<keyword evidence="4 11" id="KW-1134">Transmembrane beta strand</keyword>
<feature type="signal peptide" evidence="14">
    <location>
        <begin position="1"/>
        <end position="30"/>
    </location>
</feature>
<dbReference type="PANTHER" id="PTHR30069:SF27">
    <property type="entry name" value="BLL4766 PROTEIN"/>
    <property type="match status" value="1"/>
</dbReference>
<dbReference type="Pfam" id="PF00593">
    <property type="entry name" value="TonB_dep_Rec_b-barrel"/>
    <property type="match status" value="1"/>
</dbReference>
<dbReference type="PROSITE" id="PS52016">
    <property type="entry name" value="TONB_DEPENDENT_REC_3"/>
    <property type="match status" value="1"/>
</dbReference>
<evidence type="ECO:0000259" key="15">
    <source>
        <dbReference type="Pfam" id="PF00593"/>
    </source>
</evidence>